<accession>A0ABW4YXG5</accession>
<sequence>MSSAVSTLRLWLAALLLLAAFSPARAELVDPVPRTAVLCAFEPEWRSLRAVATHMQEHSYKGVPIVTGEIDGKPVVLAMTGVSMVNAAMTTQMVLDRYKVTRLVVSGIAGGVDPSLNIGDIAVPARWGQYLEVIMARETPQGFRLPSDDTQEFANFGMMFPRGVRVFREGQASSPRQFWFDVDPALLEIARKVGAQADGALERCNAANVCLLKSPQVRIGGHGVSGAAFVDNAAFRSYAFDTFQAHVLDMESAAIAQVATTNGVPFIVFRALSDLAGGGPGENEMHVFMDLAANNSVAVMRSFLRALPD</sequence>
<reference evidence="4" key="1">
    <citation type="journal article" date="2019" name="Int. J. Syst. Evol. Microbiol.">
        <title>The Global Catalogue of Microorganisms (GCM) 10K type strain sequencing project: providing services to taxonomists for standard genome sequencing and annotation.</title>
        <authorList>
            <consortium name="The Broad Institute Genomics Platform"/>
            <consortium name="The Broad Institute Genome Sequencing Center for Infectious Disease"/>
            <person name="Wu L."/>
            <person name="Ma J."/>
        </authorList>
    </citation>
    <scope>NUCLEOTIDE SEQUENCE [LARGE SCALE GENOMIC DNA]</scope>
    <source>
        <strain evidence="4">CCM 7435</strain>
    </source>
</reference>
<dbReference type="Gene3D" id="3.40.50.1580">
    <property type="entry name" value="Nucleoside phosphorylase domain"/>
    <property type="match status" value="1"/>
</dbReference>
<dbReference type="InterPro" id="IPR000845">
    <property type="entry name" value="Nucleoside_phosphorylase_d"/>
</dbReference>
<dbReference type="SUPFAM" id="SSF53167">
    <property type="entry name" value="Purine and uridine phosphorylases"/>
    <property type="match status" value="1"/>
</dbReference>
<proteinExistence type="predicted"/>
<protein>
    <submittedName>
        <fullName evidence="3">5'-methylthioadenosine/S-adenosylhomocysteine nucleosidase</fullName>
    </submittedName>
</protein>
<evidence type="ECO:0000313" key="4">
    <source>
        <dbReference type="Proteomes" id="UP001597299"/>
    </source>
</evidence>
<evidence type="ECO:0000259" key="2">
    <source>
        <dbReference type="Pfam" id="PF01048"/>
    </source>
</evidence>
<dbReference type="InterPro" id="IPR035994">
    <property type="entry name" value="Nucleoside_phosphorylase_sf"/>
</dbReference>
<feature type="signal peptide" evidence="1">
    <location>
        <begin position="1"/>
        <end position="26"/>
    </location>
</feature>
<dbReference type="Pfam" id="PF01048">
    <property type="entry name" value="PNP_UDP_1"/>
    <property type="match status" value="1"/>
</dbReference>
<keyword evidence="1" id="KW-0732">Signal</keyword>
<gene>
    <name evidence="3" type="ORF">ACFSNC_10550</name>
</gene>
<dbReference type="RefSeq" id="WP_213350599.1">
    <property type="nucleotide sequence ID" value="NZ_JAHBGB010000002.1"/>
</dbReference>
<comment type="caution">
    <text evidence="3">The sequence shown here is derived from an EMBL/GenBank/DDBJ whole genome shotgun (WGS) entry which is preliminary data.</text>
</comment>
<feature type="chain" id="PRO_5047305674" evidence="1">
    <location>
        <begin position="27"/>
        <end position="309"/>
    </location>
</feature>
<evidence type="ECO:0000313" key="3">
    <source>
        <dbReference type="EMBL" id="MFD2140841.1"/>
    </source>
</evidence>
<organism evidence="3 4">
    <name type="scientific">Ancylobacter oerskovii</name>
    <dbReference type="NCBI Taxonomy" id="459519"/>
    <lineage>
        <taxon>Bacteria</taxon>
        <taxon>Pseudomonadati</taxon>
        <taxon>Pseudomonadota</taxon>
        <taxon>Alphaproteobacteria</taxon>
        <taxon>Hyphomicrobiales</taxon>
        <taxon>Xanthobacteraceae</taxon>
        <taxon>Ancylobacter</taxon>
    </lineage>
</organism>
<dbReference type="CDD" id="cd09008">
    <property type="entry name" value="MTAN"/>
    <property type="match status" value="1"/>
</dbReference>
<keyword evidence="4" id="KW-1185">Reference proteome</keyword>
<feature type="domain" description="Nucleoside phosphorylase" evidence="2">
    <location>
        <begin position="35"/>
        <end position="305"/>
    </location>
</feature>
<evidence type="ECO:0000256" key="1">
    <source>
        <dbReference type="SAM" id="SignalP"/>
    </source>
</evidence>
<dbReference type="Proteomes" id="UP001597299">
    <property type="component" value="Unassembled WGS sequence"/>
</dbReference>
<dbReference type="EMBL" id="JBHUHD010000001">
    <property type="protein sequence ID" value="MFD2140841.1"/>
    <property type="molecule type" value="Genomic_DNA"/>
</dbReference>
<name>A0ABW4YXG5_9HYPH</name>
<dbReference type="PANTHER" id="PTHR21234">
    <property type="entry name" value="PURINE NUCLEOSIDE PHOSPHORYLASE"/>
    <property type="match status" value="1"/>
</dbReference>
<dbReference type="PANTHER" id="PTHR21234:SF42">
    <property type="entry name" value="PHOSPHORYLASE SUPERFAMILY PROTEIN"/>
    <property type="match status" value="1"/>
</dbReference>